<dbReference type="STRING" id="447595.SAMN05660826_00880"/>
<dbReference type="RefSeq" id="WP_084098772.1">
    <property type="nucleotide sequence ID" value="NZ_FRCR01000004.1"/>
</dbReference>
<evidence type="ECO:0000313" key="3">
    <source>
        <dbReference type="Proteomes" id="UP000184375"/>
    </source>
</evidence>
<reference evidence="3" key="1">
    <citation type="submission" date="2016-11" db="EMBL/GenBank/DDBJ databases">
        <authorList>
            <person name="Varghese N."/>
            <person name="Submissions S."/>
        </authorList>
    </citation>
    <scope>NUCLEOTIDE SEQUENCE [LARGE SCALE GENOMIC DNA]</scope>
    <source>
        <strain evidence="3">DSM 18802</strain>
    </source>
</reference>
<dbReference type="InterPro" id="IPR016155">
    <property type="entry name" value="Mopterin_synth/thiamin_S_b"/>
</dbReference>
<dbReference type="SUPFAM" id="SSF54285">
    <property type="entry name" value="MoaD/ThiS"/>
    <property type="match status" value="1"/>
</dbReference>
<gene>
    <name evidence="2" type="ORF">SAMN05660826_00880</name>
</gene>
<dbReference type="EMBL" id="FRCR01000004">
    <property type="protein sequence ID" value="SHM36809.1"/>
    <property type="molecule type" value="Genomic_DNA"/>
</dbReference>
<protein>
    <submittedName>
        <fullName evidence="2">Molybdopterin converting factor, small subunit</fullName>
    </submittedName>
</protein>
<dbReference type="OrthoDB" id="1808557at2"/>
<dbReference type="Pfam" id="PF14451">
    <property type="entry name" value="Ub-Mut7C"/>
    <property type="match status" value="1"/>
</dbReference>
<name>A0A1M7I861_9FIRM</name>
<keyword evidence="3" id="KW-1185">Reference proteome</keyword>
<dbReference type="Proteomes" id="UP000184375">
    <property type="component" value="Unassembled WGS sequence"/>
</dbReference>
<dbReference type="AlphaFoldDB" id="A0A1M7I861"/>
<evidence type="ECO:0000259" key="1">
    <source>
        <dbReference type="Pfam" id="PF14451"/>
    </source>
</evidence>
<evidence type="ECO:0000313" key="2">
    <source>
        <dbReference type="EMBL" id="SHM36809.1"/>
    </source>
</evidence>
<dbReference type="Gene3D" id="3.10.20.30">
    <property type="match status" value="1"/>
</dbReference>
<sequence length="77" mass="8750">MIKVKVHLFFKKYVGNDGVVELEGPFCDDFDVEKLIEKLGIPKEEVGMVIINGKWQDFKSRLSDGDSIEIFPQYLGG</sequence>
<feature type="domain" description="Ubiquitin Mut7-C" evidence="1">
    <location>
        <begin position="25"/>
        <end position="73"/>
    </location>
</feature>
<accession>A0A1M7I861</accession>
<dbReference type="InterPro" id="IPR027798">
    <property type="entry name" value="Ub_Mut7C"/>
</dbReference>
<proteinExistence type="predicted"/>
<dbReference type="InterPro" id="IPR012675">
    <property type="entry name" value="Beta-grasp_dom_sf"/>
</dbReference>
<organism evidence="2 3">
    <name type="scientific">Caldanaerovirga acetigignens</name>
    <dbReference type="NCBI Taxonomy" id="447595"/>
    <lineage>
        <taxon>Bacteria</taxon>
        <taxon>Bacillati</taxon>
        <taxon>Bacillota</taxon>
        <taxon>Clostridia</taxon>
        <taxon>Thermosediminibacterales</taxon>
        <taxon>Thermosediminibacteraceae</taxon>
        <taxon>Caldanaerovirga</taxon>
    </lineage>
</organism>